<dbReference type="Proteomes" id="UP000019471">
    <property type="component" value="Unassembled WGS sequence"/>
</dbReference>
<dbReference type="HOGENOM" id="CLU_012617_0_1_1"/>
<comment type="caution">
    <text evidence="4">The sequence shown here is derived from an EMBL/GenBank/DDBJ whole genome shotgun (WGS) entry which is preliminary data.</text>
</comment>
<protein>
    <recommendedName>
        <fullName evidence="6">DUF1446 domain-containing protein</fullName>
    </recommendedName>
</protein>
<dbReference type="InterPro" id="IPR056362">
    <property type="entry name" value="AtuA-like_ferredoxin_dom"/>
</dbReference>
<feature type="region of interest" description="Disordered" evidence="1">
    <location>
        <begin position="1"/>
        <end position="33"/>
    </location>
</feature>
<feature type="domain" description="Acyclic terpene utilisation N-terminal" evidence="2">
    <location>
        <begin position="30"/>
        <end position="480"/>
    </location>
</feature>
<keyword evidence="5" id="KW-1185">Reference proteome</keyword>
<dbReference type="AlphaFoldDB" id="W9VZI7"/>
<feature type="domain" description="AtuA-like ferredoxin-fold" evidence="3">
    <location>
        <begin position="527"/>
        <end position="620"/>
    </location>
</feature>
<dbReference type="eggNOG" id="ENOG502QS8D">
    <property type="taxonomic scope" value="Eukaryota"/>
</dbReference>
<evidence type="ECO:0000256" key="1">
    <source>
        <dbReference type="SAM" id="MobiDB-lite"/>
    </source>
</evidence>
<sequence length="633" mass="69835">MQNQVQGGPPDRTHDHIQTDSPNGTAKRPIRISGASGGVFDHVRAIADLAKNPVVDVIIGDWMSEMNMTFRGSEKMNRPAGLSSAGGESYEVTFIEALEPAICDLAKNHKRLAVNAGASDVEAMARRVQQICNDKGTKLKVSWVTGDEVTNKVTRLLAEGEKFLSLPTDQPLAEWGLEPVYAQCYLGGSGIAVAFANGADIVICGRVSDASPALGAAMWWHSWGREDFSQLAHSLIAGHLIECSTKNFSQQTTTPTFGFPIAEIEANGEFVITKEANTGGIVTVNSVLSQLLYEIQGPYYYNSDVTAELTNIKMIQEGPERVRVIDVLGHPPPPTTKVGITARGGWQAEFHFFLTGLDIEEKRKMVELQTIASVGKYRKEFDTLTFTVSGSSPGNPRNQDEATVDLRIFAQSRNPDIMSAGSQIGVTPDTPCFARWCVENCLMGYPGSTPALDMRQAVGKPFFEYWVALLPQTEVDHAVHTFDGRTIQVSPPSVTKIYPRRQPSYETSSPVPLDTWEKTTRAPHGYVVHGRSGDKSSDCNVGFFARDDEEWDWLRSTLTIPKIKELLDGEDKGGRIDRFEMPHLRAVHFLLKDHLDRGVNSTASYDSLGKNMCEYLRAKWVDIPDHFLEKGKI</sequence>
<dbReference type="EMBL" id="AMGX01000034">
    <property type="protein sequence ID" value="EXJ57671.1"/>
    <property type="molecule type" value="Genomic_DNA"/>
</dbReference>
<proteinExistence type="predicted"/>
<name>W9VZI7_9EURO</name>
<dbReference type="InterPro" id="IPR010839">
    <property type="entry name" value="AtuA_N"/>
</dbReference>
<evidence type="ECO:0008006" key="6">
    <source>
        <dbReference type="Google" id="ProtNLM"/>
    </source>
</evidence>
<dbReference type="PANTHER" id="PTHR47585">
    <property type="match status" value="1"/>
</dbReference>
<reference evidence="4 5" key="1">
    <citation type="submission" date="2013-03" db="EMBL/GenBank/DDBJ databases">
        <title>The Genome Sequence of Cladophialophora psammophila CBS 110553.</title>
        <authorList>
            <consortium name="The Broad Institute Genomics Platform"/>
            <person name="Cuomo C."/>
            <person name="de Hoog S."/>
            <person name="Gorbushina A."/>
            <person name="Walker B."/>
            <person name="Young S.K."/>
            <person name="Zeng Q."/>
            <person name="Gargeya S."/>
            <person name="Fitzgerald M."/>
            <person name="Haas B."/>
            <person name="Abouelleil A."/>
            <person name="Allen A.W."/>
            <person name="Alvarado L."/>
            <person name="Arachchi H.M."/>
            <person name="Berlin A.M."/>
            <person name="Chapman S.B."/>
            <person name="Gainer-Dewar J."/>
            <person name="Goldberg J."/>
            <person name="Griggs A."/>
            <person name="Gujja S."/>
            <person name="Hansen M."/>
            <person name="Howarth C."/>
            <person name="Imamovic A."/>
            <person name="Ireland A."/>
            <person name="Larimer J."/>
            <person name="McCowan C."/>
            <person name="Murphy C."/>
            <person name="Pearson M."/>
            <person name="Poon T.W."/>
            <person name="Priest M."/>
            <person name="Roberts A."/>
            <person name="Saif S."/>
            <person name="Shea T."/>
            <person name="Sisk P."/>
            <person name="Sykes S."/>
            <person name="Wortman J."/>
            <person name="Nusbaum C."/>
            <person name="Birren B."/>
        </authorList>
    </citation>
    <scope>NUCLEOTIDE SEQUENCE [LARGE SCALE GENOMIC DNA]</scope>
    <source>
        <strain evidence="4 5">CBS 110553</strain>
    </source>
</reference>
<dbReference type="Pfam" id="PF07287">
    <property type="entry name" value="AtuA"/>
    <property type="match status" value="1"/>
</dbReference>
<evidence type="ECO:0000259" key="3">
    <source>
        <dbReference type="Pfam" id="PF23544"/>
    </source>
</evidence>
<accession>W9VZI7</accession>
<gene>
    <name evidence="4" type="ORF">A1O5_12461</name>
</gene>
<organism evidence="4 5">
    <name type="scientific">Cladophialophora psammophila CBS 110553</name>
    <dbReference type="NCBI Taxonomy" id="1182543"/>
    <lineage>
        <taxon>Eukaryota</taxon>
        <taxon>Fungi</taxon>
        <taxon>Dikarya</taxon>
        <taxon>Ascomycota</taxon>
        <taxon>Pezizomycotina</taxon>
        <taxon>Eurotiomycetes</taxon>
        <taxon>Chaetothyriomycetidae</taxon>
        <taxon>Chaetothyriales</taxon>
        <taxon>Herpotrichiellaceae</taxon>
        <taxon>Cladophialophora</taxon>
    </lineage>
</organism>
<dbReference type="GeneID" id="19197147"/>
<evidence type="ECO:0000313" key="5">
    <source>
        <dbReference type="Proteomes" id="UP000019471"/>
    </source>
</evidence>
<evidence type="ECO:0000259" key="2">
    <source>
        <dbReference type="Pfam" id="PF07287"/>
    </source>
</evidence>
<dbReference type="OrthoDB" id="10265871at2759"/>
<dbReference type="PANTHER" id="PTHR47585:SF2">
    <property type="entry name" value="DUF1446 DOMAIN PROTEIN (AFU_ORTHOLOGUE AFUA_6G11420)"/>
    <property type="match status" value="1"/>
</dbReference>
<dbReference type="RefSeq" id="XP_007751220.1">
    <property type="nucleotide sequence ID" value="XM_007753030.1"/>
</dbReference>
<evidence type="ECO:0000313" key="4">
    <source>
        <dbReference type="EMBL" id="EXJ57671.1"/>
    </source>
</evidence>
<dbReference type="Pfam" id="PF23544">
    <property type="entry name" value="AtuA_ferredoxin"/>
    <property type="match status" value="1"/>
</dbReference>